<feature type="compositionally biased region" description="Pro residues" evidence="5">
    <location>
        <begin position="454"/>
        <end position="463"/>
    </location>
</feature>
<evidence type="ECO:0000259" key="6">
    <source>
        <dbReference type="PROSITE" id="PS50893"/>
    </source>
</evidence>
<dbReference type="EMBL" id="CP100390">
    <property type="protein sequence ID" value="UZE95132.1"/>
    <property type="molecule type" value="Genomic_DNA"/>
</dbReference>
<dbReference type="PANTHER" id="PTHR46743:SF2">
    <property type="entry name" value="TEICHOIC ACIDS EXPORT ATP-BINDING PROTEIN TAGH"/>
    <property type="match status" value="1"/>
</dbReference>
<feature type="compositionally biased region" description="Low complexity" evidence="5">
    <location>
        <begin position="280"/>
        <end position="300"/>
    </location>
</feature>
<evidence type="ECO:0000256" key="5">
    <source>
        <dbReference type="SAM" id="MobiDB-lite"/>
    </source>
</evidence>
<dbReference type="GO" id="GO:0005524">
    <property type="term" value="F:ATP binding"/>
    <property type="evidence" value="ECO:0007669"/>
    <property type="project" value="UniProtKB-KW"/>
</dbReference>
<dbReference type="InterPro" id="IPR027417">
    <property type="entry name" value="P-loop_NTPase"/>
</dbReference>
<dbReference type="InterPro" id="IPR015860">
    <property type="entry name" value="ABC_transpr_TagH-like"/>
</dbReference>
<evidence type="ECO:0000256" key="1">
    <source>
        <dbReference type="ARBA" id="ARBA00005417"/>
    </source>
</evidence>
<dbReference type="SMART" id="SM00382">
    <property type="entry name" value="AAA"/>
    <property type="match status" value="1"/>
</dbReference>
<dbReference type="Pfam" id="PF00005">
    <property type="entry name" value="ABC_tran"/>
    <property type="match status" value="1"/>
</dbReference>
<accession>A0ABY6MZD3</accession>
<evidence type="ECO:0000256" key="3">
    <source>
        <dbReference type="ARBA" id="ARBA00022741"/>
    </source>
</evidence>
<feature type="region of interest" description="Disordered" evidence="5">
    <location>
        <begin position="448"/>
        <end position="467"/>
    </location>
</feature>
<keyword evidence="4 7" id="KW-0067">ATP-binding</keyword>
<comment type="similarity">
    <text evidence="1">Belongs to the ABC transporter superfamily.</text>
</comment>
<dbReference type="InterPro" id="IPR003439">
    <property type="entry name" value="ABC_transporter-like_ATP-bd"/>
</dbReference>
<keyword evidence="3" id="KW-0547">Nucleotide-binding</keyword>
<sequence>MSSENNAHTDYAIEASELSKVYHLYNAPSDRLKQLLFGRKRTYFKEYSALNNVSFQLPKGEVLGVVGRNGAGKSTLLQLLCSTLTPTSGKLTINGRIAALLELGAGFNPQFTGRENIYLSATVMGISKKDIDKKIEDIIDFSGVRPFIDQPVTTYSSGMYVRLAFSVATSVEPDILIIDEALSVGDGDFARRSFERIMTMKEAGKTILFCSHSLYQVEALCTQALWLEKGQIKATGKPSTVIPVYQSFLDQLDNRSPQPDAPQDSTTQTNTPPPGDAGQTDTANDSATTDATPTDTPTTTELTQANSHTGARLTRITATADGVTSNTLHLISRSSNLHLDIEFHSTLKDETPQVAIAIHSAGGQLITSCGSWVDNISPEIDAEGNGRIQLIHPQLPLLKGTYYLGVLLFCRRGIFLHDEADPAITLHISQPNQERGLVYLPHKWQLASQSNPEQPNPEQPNPEAPKKAIATQRWQAINANDVSQTSLLALFEQVFGHTLDPQVWRWKYRFADTPGSVVLENKQIVAFTGGIPRKGLVFGQPESMIQMGDVMVTKGVRGILGKKGPFYLASQHYLSPRVGPGLQYSLAFGFPNERAGKVGVIRGIYNIVDKIVEPHWPPLTEANHTNTQIQMIDPHQNNQWEQQVDTLWQAMQQDTNDVAIGCRDSQWVKHRYINKPGADYLLAMVANSEQPNQPLGLLVLNHHINGTMELLDIVGSRDSALTLIEAARQITAHYKASHLFAWATPSALSWFKGSDYQSHKTEVVIPGCNINSPQHALRVKDRWWLLGGDSDFR</sequence>
<dbReference type="Gene3D" id="2.70.50.60">
    <property type="entry name" value="abc- transporter (atp binding component) like domain"/>
    <property type="match status" value="1"/>
</dbReference>
<feature type="domain" description="ABC transporter" evidence="6">
    <location>
        <begin position="30"/>
        <end position="254"/>
    </location>
</feature>
<dbReference type="RefSeq" id="WP_265046621.1">
    <property type="nucleotide sequence ID" value="NZ_CP100390.1"/>
</dbReference>
<dbReference type="PANTHER" id="PTHR46743">
    <property type="entry name" value="TEICHOIC ACIDS EXPORT ATP-BINDING PROTEIN TAGH"/>
    <property type="match status" value="1"/>
</dbReference>
<dbReference type="SUPFAM" id="SSF52540">
    <property type="entry name" value="P-loop containing nucleoside triphosphate hydrolases"/>
    <property type="match status" value="1"/>
</dbReference>
<proteinExistence type="inferred from homology"/>
<reference evidence="7" key="1">
    <citation type="submission" date="2022-06" db="EMBL/GenBank/DDBJ databases">
        <title>Alkalimarinus sp. nov., isolated from gut of a Alitta virens.</title>
        <authorList>
            <person name="Yang A.I."/>
            <person name="Shin N.-R."/>
        </authorList>
    </citation>
    <scope>NUCLEOTIDE SEQUENCE</scope>
    <source>
        <strain evidence="7">A2M4</strain>
    </source>
</reference>
<dbReference type="InterPro" id="IPR050683">
    <property type="entry name" value="Bact_Polysacc_Export_ATP-bd"/>
</dbReference>
<dbReference type="Gene3D" id="3.40.50.300">
    <property type="entry name" value="P-loop containing nucleotide triphosphate hydrolases"/>
    <property type="match status" value="1"/>
</dbReference>
<dbReference type="InterPro" id="IPR003593">
    <property type="entry name" value="AAA+_ATPase"/>
</dbReference>
<organism evidence="7 8">
    <name type="scientific">Alkalimarinus alittae</name>
    <dbReference type="NCBI Taxonomy" id="2961619"/>
    <lineage>
        <taxon>Bacteria</taxon>
        <taxon>Pseudomonadati</taxon>
        <taxon>Pseudomonadota</taxon>
        <taxon>Gammaproteobacteria</taxon>
        <taxon>Alteromonadales</taxon>
        <taxon>Alteromonadaceae</taxon>
        <taxon>Alkalimarinus</taxon>
    </lineage>
</organism>
<name>A0ABY6MZD3_9ALTE</name>
<dbReference type="CDD" id="cd03220">
    <property type="entry name" value="ABC_KpsT_Wzt"/>
    <property type="match status" value="1"/>
</dbReference>
<evidence type="ECO:0000256" key="4">
    <source>
        <dbReference type="ARBA" id="ARBA00022840"/>
    </source>
</evidence>
<feature type="region of interest" description="Disordered" evidence="5">
    <location>
        <begin position="252"/>
        <end position="311"/>
    </location>
</feature>
<evidence type="ECO:0000313" key="8">
    <source>
        <dbReference type="Proteomes" id="UP001163739"/>
    </source>
</evidence>
<keyword evidence="8" id="KW-1185">Reference proteome</keyword>
<evidence type="ECO:0000256" key="2">
    <source>
        <dbReference type="ARBA" id="ARBA00022448"/>
    </source>
</evidence>
<evidence type="ECO:0000313" key="7">
    <source>
        <dbReference type="EMBL" id="UZE95132.1"/>
    </source>
</evidence>
<dbReference type="InterPro" id="IPR029439">
    <property type="entry name" value="Wzt_C"/>
</dbReference>
<dbReference type="PROSITE" id="PS50893">
    <property type="entry name" value="ABC_TRANSPORTER_2"/>
    <property type="match status" value="1"/>
</dbReference>
<protein>
    <submittedName>
        <fullName evidence="7">ATP-binding cassette domain-containing protein</fullName>
    </submittedName>
</protein>
<dbReference type="CDD" id="cd10147">
    <property type="entry name" value="Wzt_C-like"/>
    <property type="match status" value="1"/>
</dbReference>
<dbReference type="Proteomes" id="UP001163739">
    <property type="component" value="Chromosome"/>
</dbReference>
<keyword evidence="2" id="KW-0813">Transport</keyword>
<gene>
    <name evidence="7" type="ORF">NKI27_13785</name>
</gene>